<evidence type="ECO:0000313" key="1">
    <source>
        <dbReference type="EMBL" id="HJC40965.1"/>
    </source>
</evidence>
<organism evidence="1 2">
    <name type="scientific">Candidatus Intestinimonas pullistercoris</name>
    <dbReference type="NCBI Taxonomy" id="2838623"/>
    <lineage>
        <taxon>Bacteria</taxon>
        <taxon>Bacillati</taxon>
        <taxon>Bacillota</taxon>
        <taxon>Clostridia</taxon>
        <taxon>Eubacteriales</taxon>
        <taxon>Intestinimonas</taxon>
    </lineage>
</organism>
<protein>
    <submittedName>
        <fullName evidence="1">DUF2284 domain-containing protein</fullName>
    </submittedName>
</protein>
<dbReference type="AlphaFoldDB" id="A0A9D2T0T4"/>
<dbReference type="InterPro" id="IPR019271">
    <property type="entry name" value="DUF2284_metal-binding"/>
</dbReference>
<comment type="caution">
    <text evidence="1">The sequence shown here is derived from an EMBL/GenBank/DDBJ whole genome shotgun (WGS) entry which is preliminary data.</text>
</comment>
<reference evidence="1" key="1">
    <citation type="journal article" date="2021" name="PeerJ">
        <title>Extensive microbial diversity within the chicken gut microbiome revealed by metagenomics and culture.</title>
        <authorList>
            <person name="Gilroy R."/>
            <person name="Ravi A."/>
            <person name="Getino M."/>
            <person name="Pursley I."/>
            <person name="Horton D.L."/>
            <person name="Alikhan N.F."/>
            <person name="Baker D."/>
            <person name="Gharbi K."/>
            <person name="Hall N."/>
            <person name="Watson M."/>
            <person name="Adriaenssens E.M."/>
            <person name="Foster-Nyarko E."/>
            <person name="Jarju S."/>
            <person name="Secka A."/>
            <person name="Antonio M."/>
            <person name="Oren A."/>
            <person name="Chaudhuri R.R."/>
            <person name="La Ragione R."/>
            <person name="Hildebrand F."/>
            <person name="Pallen M.J."/>
        </authorList>
    </citation>
    <scope>NUCLEOTIDE SEQUENCE</scope>
    <source>
        <strain evidence="1">CHK186-1790</strain>
    </source>
</reference>
<proteinExistence type="predicted"/>
<dbReference type="Proteomes" id="UP000823882">
    <property type="component" value="Unassembled WGS sequence"/>
</dbReference>
<accession>A0A9D2T0T4</accession>
<dbReference type="Pfam" id="PF10050">
    <property type="entry name" value="DUF2284"/>
    <property type="match status" value="1"/>
</dbReference>
<sequence>MFTTEVKVKTLPVREWLDRYCFPGKFLDACKACPDYGRVWSCPPGVPEAEALLGSYRTVYLVGVKVYYSQAALARALRSPEETEAVRQETYGVAKKALLEALLALEKLCPGATTVAAGRCEQCDDCTRTRGLPCRKPERMRYSFSAFGFDLTALAREQLDIDLLWADRGLPPYNAALAAFLTR</sequence>
<name>A0A9D2T0T4_9FIRM</name>
<dbReference type="EMBL" id="DWWJ01000095">
    <property type="protein sequence ID" value="HJC40965.1"/>
    <property type="molecule type" value="Genomic_DNA"/>
</dbReference>
<gene>
    <name evidence="1" type="ORF">H9701_05370</name>
</gene>
<evidence type="ECO:0000313" key="2">
    <source>
        <dbReference type="Proteomes" id="UP000823882"/>
    </source>
</evidence>
<reference evidence="1" key="2">
    <citation type="submission" date="2021-04" db="EMBL/GenBank/DDBJ databases">
        <authorList>
            <person name="Gilroy R."/>
        </authorList>
    </citation>
    <scope>NUCLEOTIDE SEQUENCE</scope>
    <source>
        <strain evidence="1">CHK186-1790</strain>
    </source>
</reference>